<dbReference type="GO" id="GO:0003677">
    <property type="term" value="F:DNA binding"/>
    <property type="evidence" value="ECO:0007669"/>
    <property type="project" value="InterPro"/>
</dbReference>
<protein>
    <recommendedName>
        <fullName evidence="2">Tyr recombinase domain-containing protein</fullName>
    </recommendedName>
</protein>
<dbReference type="InterPro" id="IPR050090">
    <property type="entry name" value="Tyrosine_recombinase_XerCD"/>
</dbReference>
<dbReference type="EMBL" id="LAYY01000097">
    <property type="protein sequence ID" value="KKK34438.1"/>
    <property type="molecule type" value="Genomic_DNA"/>
</dbReference>
<dbReference type="PROSITE" id="PS51898">
    <property type="entry name" value="TYR_RECOMBINASE"/>
    <property type="match status" value="1"/>
</dbReference>
<dbReference type="Gene3D" id="1.10.443.10">
    <property type="entry name" value="Intergrase catalytic core"/>
    <property type="match status" value="1"/>
</dbReference>
<dbReference type="Pfam" id="PF00589">
    <property type="entry name" value="Phage_integrase"/>
    <property type="match status" value="1"/>
</dbReference>
<dbReference type="GO" id="GO:0006310">
    <property type="term" value="P:DNA recombination"/>
    <property type="evidence" value="ECO:0007669"/>
    <property type="project" value="UniProtKB-KW"/>
</dbReference>
<feature type="domain" description="Tyr recombinase" evidence="2">
    <location>
        <begin position="12"/>
        <end position="205"/>
    </location>
</feature>
<dbReference type="InterPro" id="IPR011010">
    <property type="entry name" value="DNA_brk_join_enz"/>
</dbReference>
<dbReference type="PATRIC" id="fig|1408103.3.peg.4981"/>
<dbReference type="AlphaFoldDB" id="A0A0M2SJI9"/>
<reference evidence="3 4" key="1">
    <citation type="submission" date="2015-04" db="EMBL/GenBank/DDBJ databases">
        <title>Taxonomic description and genome sequence of Bacillus campisalis sp. nov., a novel member of the genus Bacillus isolated from solar saltern.</title>
        <authorList>
            <person name="Mathan Kumar R."/>
            <person name="Kaur G."/>
            <person name="Kumar A."/>
            <person name="Singh N.K."/>
            <person name="Kaur N."/>
            <person name="Kumar N."/>
            <person name="Mayilraj S."/>
        </authorList>
    </citation>
    <scope>NUCLEOTIDE SEQUENCE [LARGE SCALE GENOMIC DNA]</scope>
    <source>
        <strain evidence="3 4">SA2-6</strain>
    </source>
</reference>
<evidence type="ECO:0000313" key="4">
    <source>
        <dbReference type="Proteomes" id="UP000034166"/>
    </source>
</evidence>
<dbReference type="PANTHER" id="PTHR30349:SF64">
    <property type="entry name" value="PROPHAGE INTEGRASE INTD-RELATED"/>
    <property type="match status" value="1"/>
</dbReference>
<dbReference type="OrthoDB" id="9803188at2"/>
<dbReference type="InterPro" id="IPR013762">
    <property type="entry name" value="Integrase-like_cat_sf"/>
</dbReference>
<dbReference type="Proteomes" id="UP000034166">
    <property type="component" value="Unassembled WGS sequence"/>
</dbReference>
<proteinExistence type="predicted"/>
<organism evidence="3 4">
    <name type="scientific">Mesobacillus campisalis</name>
    <dbReference type="NCBI Taxonomy" id="1408103"/>
    <lineage>
        <taxon>Bacteria</taxon>
        <taxon>Bacillati</taxon>
        <taxon>Bacillota</taxon>
        <taxon>Bacilli</taxon>
        <taxon>Bacillales</taxon>
        <taxon>Bacillaceae</taxon>
        <taxon>Mesobacillus</taxon>
    </lineage>
</organism>
<gene>
    <name evidence="3" type="ORF">WQ57_23095</name>
</gene>
<evidence type="ECO:0000256" key="1">
    <source>
        <dbReference type="ARBA" id="ARBA00023172"/>
    </source>
</evidence>
<evidence type="ECO:0000259" key="2">
    <source>
        <dbReference type="PROSITE" id="PS51898"/>
    </source>
</evidence>
<evidence type="ECO:0000313" key="3">
    <source>
        <dbReference type="EMBL" id="KKK34438.1"/>
    </source>
</evidence>
<sequence>MDHICFLKGQSVNKPKWNMEEINSFLKTAEEERSDLLYYFALSTGIRLQELLALTWNDVDTDKKKVTISKQLTLYNGGEGKVMHLRSVSHVLPISETLMEKLRVHRGQLKGEERDHSDQLGAGLNLVFPNQDGEYQKPGRVQMNLNRLTMKANVPRISFGDFRPIFTNLLVQGGADPITIHYLLRHNSMDTTIQYLDRLALLEIF</sequence>
<dbReference type="SUPFAM" id="SSF56349">
    <property type="entry name" value="DNA breaking-rejoining enzymes"/>
    <property type="match status" value="1"/>
</dbReference>
<comment type="caution">
    <text evidence="3">The sequence shown here is derived from an EMBL/GenBank/DDBJ whole genome shotgun (WGS) entry which is preliminary data.</text>
</comment>
<dbReference type="RefSeq" id="WP_046525997.1">
    <property type="nucleotide sequence ID" value="NZ_LAYY01000097.1"/>
</dbReference>
<dbReference type="InterPro" id="IPR002104">
    <property type="entry name" value="Integrase_catalytic"/>
</dbReference>
<keyword evidence="1" id="KW-0233">DNA recombination</keyword>
<accession>A0A0M2SJI9</accession>
<dbReference type="GO" id="GO:0015074">
    <property type="term" value="P:DNA integration"/>
    <property type="evidence" value="ECO:0007669"/>
    <property type="project" value="InterPro"/>
</dbReference>
<dbReference type="PANTHER" id="PTHR30349">
    <property type="entry name" value="PHAGE INTEGRASE-RELATED"/>
    <property type="match status" value="1"/>
</dbReference>
<keyword evidence="4" id="KW-1185">Reference proteome</keyword>
<name>A0A0M2SJI9_9BACI</name>